<protein>
    <submittedName>
        <fullName evidence="1">Uncharacterized protein</fullName>
    </submittedName>
</protein>
<proteinExistence type="predicted"/>
<dbReference type="AlphaFoldDB" id="A0A5K1FM85"/>
<sequence>MDISRLLMDFEDIYFDFHMQVVDGF</sequence>
<gene>
    <name evidence="1" type="ORF">NYM_LOCUS24661</name>
</gene>
<name>A0A5K1FM85_9MAGN</name>
<reference evidence="1" key="1">
    <citation type="submission" date="2019-09" db="EMBL/GenBank/DDBJ databases">
        <authorList>
            <person name="Zhang L."/>
        </authorList>
    </citation>
    <scope>NUCLEOTIDE SEQUENCE</scope>
</reference>
<evidence type="ECO:0000313" key="1">
    <source>
        <dbReference type="EMBL" id="VVW63820.1"/>
    </source>
</evidence>
<organism evidence="1">
    <name type="scientific">Nymphaea colorata</name>
    <name type="common">pocket water lily</name>
    <dbReference type="NCBI Taxonomy" id="210225"/>
    <lineage>
        <taxon>Eukaryota</taxon>
        <taxon>Viridiplantae</taxon>
        <taxon>Streptophyta</taxon>
        <taxon>Embryophyta</taxon>
        <taxon>Tracheophyta</taxon>
        <taxon>Spermatophyta</taxon>
        <taxon>Magnoliopsida</taxon>
        <taxon>Nymphaeales</taxon>
        <taxon>Nymphaeaceae</taxon>
        <taxon>Nymphaea</taxon>
    </lineage>
</organism>
<accession>A0A5K1FM85</accession>
<dbReference type="EMBL" id="LR721786">
    <property type="protein sequence ID" value="VVW63820.1"/>
    <property type="molecule type" value="Genomic_DNA"/>
</dbReference>